<keyword evidence="6" id="KW-0902">Two-component regulatory system</keyword>
<evidence type="ECO:0000313" key="13">
    <source>
        <dbReference type="Proteomes" id="UP000481360"/>
    </source>
</evidence>
<dbReference type="InterPro" id="IPR013656">
    <property type="entry name" value="PAS_4"/>
</dbReference>
<evidence type="ECO:0000259" key="9">
    <source>
        <dbReference type="PROSITE" id="PS50110"/>
    </source>
</evidence>
<protein>
    <recommendedName>
        <fullName evidence="3">histidine kinase</fullName>
        <ecNumber evidence="3">2.7.13.3</ecNumber>
    </recommendedName>
</protein>
<dbReference type="PROSITE" id="PS50112">
    <property type="entry name" value="PAS"/>
    <property type="match status" value="1"/>
</dbReference>
<evidence type="ECO:0000259" key="11">
    <source>
        <dbReference type="PROSITE" id="PS50113"/>
    </source>
</evidence>
<dbReference type="InterPro" id="IPR000014">
    <property type="entry name" value="PAS"/>
</dbReference>
<dbReference type="InterPro" id="IPR005467">
    <property type="entry name" value="His_kinase_dom"/>
</dbReference>
<dbReference type="GO" id="GO:0000155">
    <property type="term" value="F:phosphorelay sensor kinase activity"/>
    <property type="evidence" value="ECO:0007669"/>
    <property type="project" value="InterPro"/>
</dbReference>
<dbReference type="InterPro" id="IPR004358">
    <property type="entry name" value="Sig_transdc_His_kin-like_C"/>
</dbReference>
<feature type="modified residue" description="4-aspartylphosphate" evidence="7">
    <location>
        <position position="52"/>
    </location>
</feature>
<dbReference type="Proteomes" id="UP000481360">
    <property type="component" value="Unassembled WGS sequence"/>
</dbReference>
<feature type="domain" description="PAC" evidence="11">
    <location>
        <begin position="221"/>
        <end position="279"/>
    </location>
</feature>
<evidence type="ECO:0000259" key="8">
    <source>
        <dbReference type="PROSITE" id="PS50109"/>
    </source>
</evidence>
<sequence>MATVLIVDDLPINLDLMRTLLTHHGHRVLEAGDGVEALDRIADEIPDLVVTDVMMPRMDGYQLVRELRAKPETAGVPVIFATANYLDHEAAPLALGYGVRHVLTKTDDPGKLLDVINAELGGERTCTPVPIDEGLTREHLRIVNTKLVEKVRETQRSEQQFRLMAESAPVGILLVDAEGQAVNVNNRLATILGRPADQLTSLAWQDAMGLRGDGELAEVLAGRQDGLIRNQWQVKRPGNDRWLDISLHNAYDEHGRMLQCVGVVDDITEKTRAEQRQRELDHRLRVAERLESLGQLAAGVAHDFNNILTSILGHASIAQETAEAGADNGAVDAAVAESLRKCLDGVIRAGTRATRLISQLLAFGQPDIARPEPVDVNAFLAEIETLLEPLLSSMIEIVEDQDPGLWRIFVDSSQLGQIVLNLAVNSRDAMPTGGTLVLRTRNHVVDADTGPLAPGRYVQLTMADSGHGIPADVLEHVLDPFFTTKPVGQGTGLGLATVYSIVRKYGGELVISSTVGVGTTIDVYLPAVDG</sequence>
<keyword evidence="4 7" id="KW-0597">Phosphoprotein</keyword>
<dbReference type="Gene3D" id="3.30.565.10">
    <property type="entry name" value="Histidine kinase-like ATPase, C-terminal domain"/>
    <property type="match status" value="1"/>
</dbReference>
<dbReference type="PANTHER" id="PTHR43065">
    <property type="entry name" value="SENSOR HISTIDINE KINASE"/>
    <property type="match status" value="1"/>
</dbReference>
<feature type="domain" description="PAS" evidence="10">
    <location>
        <begin position="157"/>
        <end position="199"/>
    </location>
</feature>
<reference evidence="12 13" key="1">
    <citation type="submission" date="2020-03" db="EMBL/GenBank/DDBJ databases">
        <title>Isolation and identification of active actinomycetes.</title>
        <authorList>
            <person name="Sun X."/>
        </authorList>
    </citation>
    <scope>NUCLEOTIDE SEQUENCE [LARGE SCALE GENOMIC DNA]</scope>
    <source>
        <strain evidence="12 13">NEAU-D13</strain>
    </source>
</reference>
<dbReference type="Pfam" id="PF00512">
    <property type="entry name" value="HisKA"/>
    <property type="match status" value="1"/>
</dbReference>
<evidence type="ECO:0000256" key="5">
    <source>
        <dbReference type="ARBA" id="ARBA00022777"/>
    </source>
</evidence>
<dbReference type="Pfam" id="PF02518">
    <property type="entry name" value="HATPase_c"/>
    <property type="match status" value="1"/>
</dbReference>
<dbReference type="Gene3D" id="3.30.450.20">
    <property type="entry name" value="PAS domain"/>
    <property type="match status" value="1"/>
</dbReference>
<evidence type="ECO:0000259" key="10">
    <source>
        <dbReference type="PROSITE" id="PS50112"/>
    </source>
</evidence>
<dbReference type="EMBL" id="JAAMPJ010000001">
    <property type="protein sequence ID" value="NGY58011.1"/>
    <property type="molecule type" value="Genomic_DNA"/>
</dbReference>
<dbReference type="SMART" id="SM00387">
    <property type="entry name" value="HATPase_c"/>
    <property type="match status" value="1"/>
</dbReference>
<evidence type="ECO:0000256" key="4">
    <source>
        <dbReference type="ARBA" id="ARBA00022553"/>
    </source>
</evidence>
<dbReference type="InterPro" id="IPR003594">
    <property type="entry name" value="HATPase_dom"/>
</dbReference>
<dbReference type="SUPFAM" id="SSF55874">
    <property type="entry name" value="ATPase domain of HSP90 chaperone/DNA topoisomerase II/histidine kinase"/>
    <property type="match status" value="1"/>
</dbReference>
<dbReference type="InterPro" id="IPR036097">
    <property type="entry name" value="HisK_dim/P_sf"/>
</dbReference>
<evidence type="ECO:0000313" key="12">
    <source>
        <dbReference type="EMBL" id="NGY58011.1"/>
    </source>
</evidence>
<dbReference type="EC" id="2.7.13.3" evidence="3"/>
<dbReference type="PANTHER" id="PTHR43065:SF42">
    <property type="entry name" value="TWO-COMPONENT SENSOR PPRA"/>
    <property type="match status" value="1"/>
</dbReference>
<dbReference type="AlphaFoldDB" id="A0A7C9RLK2"/>
<dbReference type="Gene3D" id="3.40.50.2300">
    <property type="match status" value="1"/>
</dbReference>
<comment type="caution">
    <text evidence="12">The sequence shown here is derived from an EMBL/GenBank/DDBJ whole genome shotgun (WGS) entry which is preliminary data.</text>
</comment>
<dbReference type="SMART" id="SM00388">
    <property type="entry name" value="HisKA"/>
    <property type="match status" value="1"/>
</dbReference>
<dbReference type="PROSITE" id="PS50110">
    <property type="entry name" value="RESPONSE_REGULATORY"/>
    <property type="match status" value="1"/>
</dbReference>
<dbReference type="PRINTS" id="PR00344">
    <property type="entry name" value="BCTRLSENSOR"/>
</dbReference>
<feature type="domain" description="Histidine kinase" evidence="8">
    <location>
        <begin position="299"/>
        <end position="529"/>
    </location>
</feature>
<organism evidence="12 13">
    <name type="scientific">Lentzea alba</name>
    <dbReference type="NCBI Taxonomy" id="2714351"/>
    <lineage>
        <taxon>Bacteria</taxon>
        <taxon>Bacillati</taxon>
        <taxon>Actinomycetota</taxon>
        <taxon>Actinomycetes</taxon>
        <taxon>Pseudonocardiales</taxon>
        <taxon>Pseudonocardiaceae</taxon>
        <taxon>Lentzea</taxon>
    </lineage>
</organism>
<dbReference type="SUPFAM" id="SSF55785">
    <property type="entry name" value="PYP-like sensor domain (PAS domain)"/>
    <property type="match status" value="1"/>
</dbReference>
<dbReference type="CDD" id="cd00082">
    <property type="entry name" value="HisKA"/>
    <property type="match status" value="1"/>
</dbReference>
<name>A0A7C9RLK2_9PSEU</name>
<comment type="catalytic activity">
    <reaction evidence="1">
        <text>ATP + protein L-histidine = ADP + protein N-phospho-L-histidine.</text>
        <dbReference type="EC" id="2.7.13.3"/>
    </reaction>
</comment>
<dbReference type="InterPro" id="IPR000700">
    <property type="entry name" value="PAS-assoc_C"/>
</dbReference>
<evidence type="ECO:0000256" key="1">
    <source>
        <dbReference type="ARBA" id="ARBA00000085"/>
    </source>
</evidence>
<dbReference type="Gene3D" id="1.10.287.130">
    <property type="match status" value="1"/>
</dbReference>
<dbReference type="SUPFAM" id="SSF47384">
    <property type="entry name" value="Homodimeric domain of signal transducing histidine kinase"/>
    <property type="match status" value="1"/>
</dbReference>
<dbReference type="Pfam" id="PF08448">
    <property type="entry name" value="PAS_4"/>
    <property type="match status" value="1"/>
</dbReference>
<dbReference type="NCBIfam" id="TIGR00229">
    <property type="entry name" value="sensory_box"/>
    <property type="match status" value="1"/>
</dbReference>
<gene>
    <name evidence="12" type="ORF">G7043_03585</name>
</gene>
<dbReference type="CDD" id="cd00130">
    <property type="entry name" value="PAS"/>
    <property type="match status" value="1"/>
</dbReference>
<keyword evidence="13" id="KW-1185">Reference proteome</keyword>
<dbReference type="InterPro" id="IPR011006">
    <property type="entry name" value="CheY-like_superfamily"/>
</dbReference>
<dbReference type="GO" id="GO:0005886">
    <property type="term" value="C:plasma membrane"/>
    <property type="evidence" value="ECO:0007669"/>
    <property type="project" value="UniProtKB-SubCell"/>
</dbReference>
<dbReference type="InterPro" id="IPR001789">
    <property type="entry name" value="Sig_transdc_resp-reg_receiver"/>
</dbReference>
<dbReference type="Pfam" id="PF00072">
    <property type="entry name" value="Response_reg"/>
    <property type="match status" value="1"/>
</dbReference>
<dbReference type="SUPFAM" id="SSF52172">
    <property type="entry name" value="CheY-like"/>
    <property type="match status" value="1"/>
</dbReference>
<dbReference type="InterPro" id="IPR035965">
    <property type="entry name" value="PAS-like_dom_sf"/>
</dbReference>
<accession>A0A7C9RLK2</accession>
<dbReference type="RefSeq" id="WP_166043787.1">
    <property type="nucleotide sequence ID" value="NZ_JAAMPJ010000001.1"/>
</dbReference>
<evidence type="ECO:0000256" key="6">
    <source>
        <dbReference type="ARBA" id="ARBA00023012"/>
    </source>
</evidence>
<feature type="domain" description="Response regulatory" evidence="9">
    <location>
        <begin position="3"/>
        <end position="120"/>
    </location>
</feature>
<keyword evidence="5" id="KW-0418">Kinase</keyword>
<keyword evidence="5" id="KW-0808">Transferase</keyword>
<dbReference type="SMART" id="SM00448">
    <property type="entry name" value="REC"/>
    <property type="match status" value="1"/>
</dbReference>
<dbReference type="PROSITE" id="PS50113">
    <property type="entry name" value="PAC"/>
    <property type="match status" value="1"/>
</dbReference>
<evidence type="ECO:0000256" key="3">
    <source>
        <dbReference type="ARBA" id="ARBA00012438"/>
    </source>
</evidence>
<dbReference type="InterPro" id="IPR036890">
    <property type="entry name" value="HATPase_C_sf"/>
</dbReference>
<dbReference type="PROSITE" id="PS50109">
    <property type="entry name" value="HIS_KIN"/>
    <property type="match status" value="1"/>
</dbReference>
<evidence type="ECO:0000256" key="7">
    <source>
        <dbReference type="PROSITE-ProRule" id="PRU00169"/>
    </source>
</evidence>
<dbReference type="InterPro" id="IPR003661">
    <property type="entry name" value="HisK_dim/P_dom"/>
</dbReference>
<comment type="subcellular location">
    <subcellularLocation>
        <location evidence="2">Cell membrane</location>
    </subcellularLocation>
</comment>
<proteinExistence type="predicted"/>
<evidence type="ECO:0000256" key="2">
    <source>
        <dbReference type="ARBA" id="ARBA00004236"/>
    </source>
</evidence>